<reference evidence="3" key="1">
    <citation type="submission" date="2018-09" db="EMBL/GenBank/DDBJ databases">
        <authorList>
            <person name="Livingstone P.G."/>
            <person name="Whitworth D.E."/>
        </authorList>
    </citation>
    <scope>NUCLEOTIDE SEQUENCE [LARGE SCALE GENOMIC DNA]</scope>
    <source>
        <strain evidence="3">CA040B</strain>
    </source>
</reference>
<accession>A0A3A8P504</accession>
<dbReference type="SUPFAM" id="SSF56601">
    <property type="entry name" value="beta-lactamase/transpeptidase-like"/>
    <property type="match status" value="1"/>
</dbReference>
<protein>
    <submittedName>
        <fullName evidence="2">Class A beta-lactamase-related serine hydrolase</fullName>
    </submittedName>
</protein>
<dbReference type="InterPro" id="IPR050789">
    <property type="entry name" value="Diverse_Enzym_Activities"/>
</dbReference>
<name>A0A3A8P504_9BACT</name>
<dbReference type="InterPro" id="IPR012338">
    <property type="entry name" value="Beta-lactam/transpept-like"/>
</dbReference>
<dbReference type="RefSeq" id="WP_120624001.1">
    <property type="nucleotide sequence ID" value="NZ_RAWG01000017.1"/>
</dbReference>
<dbReference type="OrthoDB" id="9808046at2"/>
<gene>
    <name evidence="2" type="ORF">D7X12_04360</name>
</gene>
<keyword evidence="3" id="KW-1185">Reference proteome</keyword>
<dbReference type="PANTHER" id="PTHR43283">
    <property type="entry name" value="BETA-LACTAMASE-RELATED"/>
    <property type="match status" value="1"/>
</dbReference>
<dbReference type="EMBL" id="RAWG01000017">
    <property type="protein sequence ID" value="RKH46834.1"/>
    <property type="molecule type" value="Genomic_DNA"/>
</dbReference>
<sequence length="398" mass="42608">MSKTPFTEVTATLRGHVERGEVPGLVALVSRGDAVHADVLGVQDLQSGVPMRRDALFRLASAVKPLTAAAAMLLVEDGTLSLDAPVDRWLPELADRRVLKSLDSELDDTVPAKRPITLRDLLTLRWGLGAIMARPGTYPLQRAMAEAQVAPGFEAISFPPDEFMRRLGALPLVHQPGEQWLYHTGYEVLGVLIARVSGRTFGDFLRERLFTPLGMNDTAFSIPAEKLGRLVTLYVAEPDSGALSVAEPVTEQWTRPPVFEPGGGQGGGLLSTAEDLLAFGRMLLNGGRHGGRQVLSSQSIQAMTTDQLSPEQKAASPFVPGFWDASGWGFGGSVTTRPDGISPTAGRYGWGGGTGTTFFIDPQQDLAVVLLTQRLMSGPDDEARATAFSKAVYASLDG</sequence>
<evidence type="ECO:0000313" key="3">
    <source>
        <dbReference type="Proteomes" id="UP000273405"/>
    </source>
</evidence>
<dbReference type="Gene3D" id="3.40.710.10">
    <property type="entry name" value="DD-peptidase/beta-lactamase superfamily"/>
    <property type="match status" value="1"/>
</dbReference>
<dbReference type="AlphaFoldDB" id="A0A3A8P504"/>
<feature type="domain" description="Beta-lactamase-related" evidence="1">
    <location>
        <begin position="11"/>
        <end position="386"/>
    </location>
</feature>
<dbReference type="Pfam" id="PF00144">
    <property type="entry name" value="Beta-lactamase"/>
    <property type="match status" value="1"/>
</dbReference>
<dbReference type="Proteomes" id="UP000273405">
    <property type="component" value="Unassembled WGS sequence"/>
</dbReference>
<dbReference type="InterPro" id="IPR001466">
    <property type="entry name" value="Beta-lactam-related"/>
</dbReference>
<keyword evidence="2" id="KW-0378">Hydrolase</keyword>
<proteinExistence type="predicted"/>
<evidence type="ECO:0000313" key="2">
    <source>
        <dbReference type="EMBL" id="RKH46834.1"/>
    </source>
</evidence>
<dbReference type="PANTHER" id="PTHR43283:SF3">
    <property type="entry name" value="BETA-LACTAMASE FAMILY PROTEIN (AFU_ORTHOLOGUE AFUA_5G07500)"/>
    <property type="match status" value="1"/>
</dbReference>
<comment type="caution">
    <text evidence="2">The sequence shown here is derived from an EMBL/GenBank/DDBJ whole genome shotgun (WGS) entry which is preliminary data.</text>
</comment>
<evidence type="ECO:0000259" key="1">
    <source>
        <dbReference type="Pfam" id="PF00144"/>
    </source>
</evidence>
<organism evidence="2 3">
    <name type="scientific">Corallococcus sicarius</name>
    <dbReference type="NCBI Taxonomy" id="2316726"/>
    <lineage>
        <taxon>Bacteria</taxon>
        <taxon>Pseudomonadati</taxon>
        <taxon>Myxococcota</taxon>
        <taxon>Myxococcia</taxon>
        <taxon>Myxococcales</taxon>
        <taxon>Cystobacterineae</taxon>
        <taxon>Myxococcaceae</taxon>
        <taxon>Corallococcus</taxon>
    </lineage>
</organism>
<dbReference type="GO" id="GO:0016787">
    <property type="term" value="F:hydrolase activity"/>
    <property type="evidence" value="ECO:0007669"/>
    <property type="project" value="UniProtKB-KW"/>
</dbReference>